<keyword evidence="1" id="KW-0732">Signal</keyword>
<dbReference type="RefSeq" id="WP_342295121.1">
    <property type="nucleotide sequence ID" value="NZ_JBCEVZ010000001.1"/>
</dbReference>
<evidence type="ECO:0000256" key="1">
    <source>
        <dbReference type="SAM" id="SignalP"/>
    </source>
</evidence>
<evidence type="ECO:0000313" key="3">
    <source>
        <dbReference type="Proteomes" id="UP001479606"/>
    </source>
</evidence>
<dbReference type="PANTHER" id="PTHR35580:SF1">
    <property type="entry name" value="PHYTASE-LIKE DOMAIN-CONTAINING PROTEIN"/>
    <property type="match status" value="1"/>
</dbReference>
<dbReference type="Proteomes" id="UP001479606">
    <property type="component" value="Unassembled WGS sequence"/>
</dbReference>
<reference evidence="2 3" key="1">
    <citation type="journal article" date="2018" name="Arch. Microbiol.">
        <title>Hymenobacter segetis sp. nov., isolated from soil.</title>
        <authorList>
            <person name="Ten L.N."/>
            <person name="Lim S.J."/>
            <person name="Kim B.O."/>
            <person name="Kang I.K."/>
            <person name="Jung H.Y."/>
        </authorList>
    </citation>
    <scope>NUCLEOTIDE SEQUENCE [LARGE SCALE GENOMIC DNA]</scope>
    <source>
        <strain evidence="2 3">S7-3-11</strain>
    </source>
</reference>
<dbReference type="EMBL" id="JBCEVZ010000001">
    <property type="protein sequence ID" value="MEL5992637.1"/>
    <property type="molecule type" value="Genomic_DNA"/>
</dbReference>
<sequence>MKTFTLRLRALLFLLLLAGPAWAQQPTWQWASQGVASANATSYATAMVADAGGNTIVGGSFTGTLTLGTTTLVSAGRYDVFVARLSPTGQWTQAVRAGGPDDDSITGLAVDATGTVTIIGHFTNYGVGQPLASATFGSTVLTGGGGFVDAFVARLSPAGAWTQALRLGTGGIIQAQALALDGQGQAVVAGTFTNVLTIGTTTLTSGSSQDVFVARLSAAGQWTQAVQAGGAAPTNNTSVGAVAVDAANGIVVTGWFYGNMRIEAPNPFILVNAGTGGADVFVARLNAAGQWTQAVRAGGPTSDQGQALALDAAGNVVVAGIITTTAPGGTVGIGSTTLTGAGGSDVFVARLSPTGQWFQAVQAGGPGSDVPRSVAVDAAGTATVVGYFGLDSTPTPPPMGHPISFGNTTLASAGRQDLFVARLSTAGQWTQAVAAGGQLDDYALATTLAPNGDVTVAGAITGAARFAPLTLSGNSPNSSAFVARLAGLATATRAALPAEIFTLAPNPTGHGPAQVRLAWPEATAAPRPVLLLDNLGRTVRRQELPARATTATLDVQGLVPGLYLVRCGTATSRLVVE</sequence>
<comment type="caution">
    <text evidence="2">The sequence shown here is derived from an EMBL/GenBank/DDBJ whole genome shotgun (WGS) entry which is preliminary data.</text>
</comment>
<accession>A0ABU9LP36</accession>
<dbReference type="PANTHER" id="PTHR35580">
    <property type="entry name" value="CELL SURFACE GLYCOPROTEIN (S-LAYER PROTEIN)-LIKE PROTEIN"/>
    <property type="match status" value="1"/>
</dbReference>
<name>A0ABU9LP36_9BACT</name>
<protein>
    <recommendedName>
        <fullName evidence="4">Secretion system C-terminal sorting domain-containing protein</fullName>
    </recommendedName>
</protein>
<dbReference type="InterPro" id="IPR052918">
    <property type="entry name" value="Motility_Chemotaxis_Reg"/>
</dbReference>
<organism evidence="2 3">
    <name type="scientific">Hymenobacter segetis</name>
    <dbReference type="NCBI Taxonomy" id="2025509"/>
    <lineage>
        <taxon>Bacteria</taxon>
        <taxon>Pseudomonadati</taxon>
        <taxon>Bacteroidota</taxon>
        <taxon>Cytophagia</taxon>
        <taxon>Cytophagales</taxon>
        <taxon>Hymenobacteraceae</taxon>
        <taxon>Hymenobacter</taxon>
    </lineage>
</organism>
<dbReference type="SUPFAM" id="SSF63829">
    <property type="entry name" value="Calcium-dependent phosphotriesterase"/>
    <property type="match status" value="1"/>
</dbReference>
<evidence type="ECO:0008006" key="4">
    <source>
        <dbReference type="Google" id="ProtNLM"/>
    </source>
</evidence>
<gene>
    <name evidence="2" type="ORF">AAFH49_00360</name>
</gene>
<feature type="signal peptide" evidence="1">
    <location>
        <begin position="1"/>
        <end position="23"/>
    </location>
</feature>
<keyword evidence="3" id="KW-1185">Reference proteome</keyword>
<proteinExistence type="predicted"/>
<feature type="chain" id="PRO_5047260792" description="Secretion system C-terminal sorting domain-containing protein" evidence="1">
    <location>
        <begin position="24"/>
        <end position="577"/>
    </location>
</feature>
<evidence type="ECO:0000313" key="2">
    <source>
        <dbReference type="EMBL" id="MEL5992637.1"/>
    </source>
</evidence>